<dbReference type="PIRSF" id="PIRSF000126">
    <property type="entry name" value="11-beta-HSD1"/>
    <property type="match status" value="1"/>
</dbReference>
<dbReference type="Pfam" id="PF00106">
    <property type="entry name" value="adh_short"/>
    <property type="match status" value="1"/>
</dbReference>
<evidence type="ECO:0000313" key="5">
    <source>
        <dbReference type="Proteomes" id="UP000184368"/>
    </source>
</evidence>
<dbReference type="PANTHER" id="PTHR42901:SF1">
    <property type="entry name" value="ALCOHOL DEHYDROGENASE"/>
    <property type="match status" value="1"/>
</dbReference>
<dbReference type="InterPro" id="IPR002347">
    <property type="entry name" value="SDR_fam"/>
</dbReference>
<accession>A0A1M5D5U2</accession>
<dbReference type="PANTHER" id="PTHR42901">
    <property type="entry name" value="ALCOHOL DEHYDROGENASE"/>
    <property type="match status" value="1"/>
</dbReference>
<dbReference type="RefSeq" id="WP_073044450.1">
    <property type="nucleotide sequence ID" value="NZ_FQUO01000010.1"/>
</dbReference>
<proteinExistence type="inferred from homology"/>
<gene>
    <name evidence="4" type="ORF">SAMN05444008_11089</name>
</gene>
<dbReference type="PRINTS" id="PR00080">
    <property type="entry name" value="SDRFAMILY"/>
</dbReference>
<keyword evidence="2" id="KW-0560">Oxidoreductase</keyword>
<dbReference type="AlphaFoldDB" id="A0A1M5D5U2"/>
<name>A0A1M5D5U2_9BACT</name>
<organism evidence="4 5">
    <name type="scientific">Cnuella takakiae</name>
    <dbReference type="NCBI Taxonomy" id="1302690"/>
    <lineage>
        <taxon>Bacteria</taxon>
        <taxon>Pseudomonadati</taxon>
        <taxon>Bacteroidota</taxon>
        <taxon>Chitinophagia</taxon>
        <taxon>Chitinophagales</taxon>
        <taxon>Chitinophagaceae</taxon>
        <taxon>Cnuella</taxon>
    </lineage>
</organism>
<sequence length="273" mass="30056">MENAQKRYALITGASSGIGYELARLFASDGYPLILIGRDKQTLQEKAGELSGTHGVEVITIEKDLFYPMAAQEIYDEVQSKGLTVDVLVNDAGQGNYGLFVELDLPRLLEIIQLNVSSLVALTHYFLKDMVSRNEGKILQVASIASEVPGPLHAVYHATKAFVLSFTESLVNELKDSAVTITALQPGVTDTDFFEKADFPDDLKIREKDSMSDPAKVAKDGYAALMKGDDKIVSGLKNKVMTTMNYVMPDTLVAEQMRKMHEQRSDKAADENQ</sequence>
<protein>
    <recommendedName>
        <fullName evidence="6">Short-chain dehydrogenase</fullName>
    </recommendedName>
</protein>
<evidence type="ECO:0000256" key="1">
    <source>
        <dbReference type="ARBA" id="ARBA00006484"/>
    </source>
</evidence>
<dbReference type="PRINTS" id="PR00081">
    <property type="entry name" value="GDHRDH"/>
</dbReference>
<dbReference type="SUPFAM" id="SSF51735">
    <property type="entry name" value="NAD(P)-binding Rossmann-fold domains"/>
    <property type="match status" value="1"/>
</dbReference>
<reference evidence="4 5" key="1">
    <citation type="submission" date="2016-11" db="EMBL/GenBank/DDBJ databases">
        <authorList>
            <person name="Jaros S."/>
            <person name="Januszkiewicz K."/>
            <person name="Wedrychowicz H."/>
        </authorList>
    </citation>
    <scope>NUCLEOTIDE SEQUENCE [LARGE SCALE GENOMIC DNA]</scope>
    <source>
        <strain evidence="4 5">DSM 26897</strain>
    </source>
</reference>
<dbReference type="Proteomes" id="UP000184368">
    <property type="component" value="Unassembled WGS sequence"/>
</dbReference>
<evidence type="ECO:0000256" key="2">
    <source>
        <dbReference type="ARBA" id="ARBA00023002"/>
    </source>
</evidence>
<dbReference type="GO" id="GO:0016491">
    <property type="term" value="F:oxidoreductase activity"/>
    <property type="evidence" value="ECO:0007669"/>
    <property type="project" value="UniProtKB-KW"/>
</dbReference>
<comment type="similarity">
    <text evidence="1 3">Belongs to the short-chain dehydrogenases/reductases (SDR) family.</text>
</comment>
<evidence type="ECO:0008006" key="6">
    <source>
        <dbReference type="Google" id="ProtNLM"/>
    </source>
</evidence>
<keyword evidence="5" id="KW-1185">Reference proteome</keyword>
<dbReference type="Gene3D" id="3.40.50.720">
    <property type="entry name" value="NAD(P)-binding Rossmann-like Domain"/>
    <property type="match status" value="1"/>
</dbReference>
<evidence type="ECO:0000256" key="3">
    <source>
        <dbReference type="RuleBase" id="RU000363"/>
    </source>
</evidence>
<dbReference type="EMBL" id="FQUO01000010">
    <property type="protein sequence ID" value="SHF62354.1"/>
    <property type="molecule type" value="Genomic_DNA"/>
</dbReference>
<evidence type="ECO:0000313" key="4">
    <source>
        <dbReference type="EMBL" id="SHF62354.1"/>
    </source>
</evidence>
<dbReference type="CDD" id="cd05233">
    <property type="entry name" value="SDR_c"/>
    <property type="match status" value="1"/>
</dbReference>
<dbReference type="InterPro" id="IPR036291">
    <property type="entry name" value="NAD(P)-bd_dom_sf"/>
</dbReference>